<dbReference type="AlphaFoldDB" id="A0A7U9E0M0"/>
<reference evidence="2" key="1">
    <citation type="journal article" date="2013" name="Genome Biol. Evol.">
        <title>The genome sequence of Streptomyces lividans 66 reveals a novel tRNA-dependent peptide biosynthetic system within a metal-related genomic island.</title>
        <authorList>
            <person name="Cruz-Morales P."/>
            <person name="Vijgenboom E."/>
            <person name="Iruegas-Bocardo F."/>
            <person name="Girard G."/>
            <person name="Yanez-Guerra L.A."/>
            <person name="Ramos-Aboites H.E."/>
            <person name="Pernodet J.L."/>
            <person name="Anne J."/>
            <person name="van Wezel G.P."/>
            <person name="Barona-Gomez F."/>
        </authorList>
    </citation>
    <scope>NUCLEOTIDE SEQUENCE [LARGE SCALE GENOMIC DNA]</scope>
    <source>
        <strain evidence="2">1326</strain>
    </source>
</reference>
<sequence>MLTSPERAPADRAPEKRCATTGPSAVWFSCAFGRGKPQVRRVTGRGAAW</sequence>
<dbReference type="EMBL" id="CM001889">
    <property type="protein sequence ID" value="EOY51860.1"/>
    <property type="molecule type" value="Genomic_DNA"/>
</dbReference>
<evidence type="ECO:0000313" key="1">
    <source>
        <dbReference type="EMBL" id="EOY51860.1"/>
    </source>
</evidence>
<proteinExistence type="predicted"/>
<gene>
    <name evidence="1" type="ORF">SLI_7156</name>
</gene>
<organism evidence="1 2">
    <name type="scientific">Streptomyces lividans 1326</name>
    <dbReference type="NCBI Taxonomy" id="1200984"/>
    <lineage>
        <taxon>Bacteria</taxon>
        <taxon>Bacillati</taxon>
        <taxon>Actinomycetota</taxon>
        <taxon>Actinomycetes</taxon>
        <taxon>Kitasatosporales</taxon>
        <taxon>Streptomycetaceae</taxon>
        <taxon>Streptomyces</taxon>
    </lineage>
</organism>
<dbReference type="Proteomes" id="UP000014062">
    <property type="component" value="Chromosome"/>
</dbReference>
<evidence type="ECO:0000313" key="2">
    <source>
        <dbReference type="Proteomes" id="UP000014062"/>
    </source>
</evidence>
<protein>
    <submittedName>
        <fullName evidence="1">Uncharacterized protein</fullName>
    </submittedName>
</protein>
<name>A0A7U9E0M0_STRLI</name>
<accession>A0A7U9E0M0</accession>
<dbReference type="PROSITE" id="PS51257">
    <property type="entry name" value="PROKAR_LIPOPROTEIN"/>
    <property type="match status" value="1"/>
</dbReference>